<feature type="transmembrane region" description="Helical" evidence="1">
    <location>
        <begin position="12"/>
        <end position="33"/>
    </location>
</feature>
<sequence>MLTKKQKFVYGFARFGSTIFMGLYDFASFYIYWNVFKLDPALAGIMGAAGKITIMIASYIVGFISDSIWTRLGRRKPFILTGAPMLALSGFLHFTPIYFLTSIDQSSLFLWGVGTSVLFHIFYAWLLTPYQAWLPEISEPHERIDISMIQNLSNISGQVVSTVTSFLAKMLVASGLLTPLMGLYALVLVALFTPQVFILPVERKTETIRPSLRDFLTVFRYPEYMKWMGVRGLMSASVQMLSISIVAYIEYVIGVEKTLASASFGLILVLFVAGAFPLWSRLGKTRGKGYALSLAITVLVVTLLLAPVPHFINETALKILFGYLIVAVGAVAVSAYVLFPYAVLADLAHWYQERTGENRAGLFTGFEGIPINIFESLAYLVTGYLMRLPNVNGYTMGLILWGPIGAFFALIALLLLKKTNIDPFLARNR</sequence>
<evidence type="ECO:0000256" key="1">
    <source>
        <dbReference type="SAM" id="Phobius"/>
    </source>
</evidence>
<dbReference type="Pfam" id="PF13347">
    <property type="entry name" value="MFS_2"/>
    <property type="match status" value="1"/>
</dbReference>
<evidence type="ECO:0000313" key="2">
    <source>
        <dbReference type="EMBL" id="HDP16017.1"/>
    </source>
</evidence>
<dbReference type="InterPro" id="IPR036259">
    <property type="entry name" value="MFS_trans_sf"/>
</dbReference>
<name>A0A7C1CE78_9CREN</name>
<comment type="caution">
    <text evidence="2">The sequence shown here is derived from an EMBL/GenBank/DDBJ whole genome shotgun (WGS) entry which is preliminary data.</text>
</comment>
<keyword evidence="1" id="KW-0472">Membrane</keyword>
<dbReference type="Gene3D" id="1.20.1250.20">
    <property type="entry name" value="MFS general substrate transporter like domains"/>
    <property type="match status" value="1"/>
</dbReference>
<gene>
    <name evidence="2" type="ORF">ENN26_09635</name>
</gene>
<keyword evidence="1" id="KW-1133">Transmembrane helix</keyword>
<accession>A0A7C1CE78</accession>
<dbReference type="EMBL" id="DSAY01000180">
    <property type="protein sequence ID" value="HDP16017.1"/>
    <property type="molecule type" value="Genomic_DNA"/>
</dbReference>
<proteinExistence type="predicted"/>
<feature type="transmembrane region" description="Helical" evidence="1">
    <location>
        <begin position="77"/>
        <end position="99"/>
    </location>
</feature>
<organism evidence="2">
    <name type="scientific">Thermofilum adornatum</name>
    <dbReference type="NCBI Taxonomy" id="1365176"/>
    <lineage>
        <taxon>Archaea</taxon>
        <taxon>Thermoproteota</taxon>
        <taxon>Thermoprotei</taxon>
        <taxon>Thermofilales</taxon>
        <taxon>Thermofilaceae</taxon>
        <taxon>Thermofilum</taxon>
    </lineage>
</organism>
<feature type="transmembrane region" description="Helical" evidence="1">
    <location>
        <begin position="320"/>
        <end position="339"/>
    </location>
</feature>
<feature type="transmembrane region" description="Helical" evidence="1">
    <location>
        <begin position="393"/>
        <end position="416"/>
    </location>
</feature>
<dbReference type="AlphaFoldDB" id="A0A7C1CE78"/>
<feature type="transmembrane region" description="Helical" evidence="1">
    <location>
        <begin position="233"/>
        <end position="253"/>
    </location>
</feature>
<dbReference type="PANTHER" id="PTHR23528">
    <property type="match status" value="1"/>
</dbReference>
<keyword evidence="1" id="KW-0812">Transmembrane</keyword>
<dbReference type="SUPFAM" id="SSF103473">
    <property type="entry name" value="MFS general substrate transporter"/>
    <property type="match status" value="1"/>
</dbReference>
<reference evidence="2" key="1">
    <citation type="journal article" date="2020" name="mSystems">
        <title>Genome- and Community-Level Interaction Insights into Carbon Utilization and Element Cycling Functions of Hydrothermarchaeota in Hydrothermal Sediment.</title>
        <authorList>
            <person name="Zhou Z."/>
            <person name="Liu Y."/>
            <person name="Xu W."/>
            <person name="Pan J."/>
            <person name="Luo Z.H."/>
            <person name="Li M."/>
        </authorList>
    </citation>
    <scope>NUCLEOTIDE SEQUENCE [LARGE SCALE GENOMIC DNA]</scope>
    <source>
        <strain evidence="2">SpSt-116</strain>
    </source>
</reference>
<feature type="transmembrane region" description="Helical" evidence="1">
    <location>
        <begin position="111"/>
        <end position="134"/>
    </location>
</feature>
<feature type="transmembrane region" description="Helical" evidence="1">
    <location>
        <begin position="259"/>
        <end position="278"/>
    </location>
</feature>
<dbReference type="PANTHER" id="PTHR23528:SF1">
    <property type="entry name" value="MAJOR FACILITATOR SUPERFAMILY (MFS) PROFILE DOMAIN-CONTAINING PROTEIN"/>
    <property type="match status" value="1"/>
</dbReference>
<protein>
    <submittedName>
        <fullName evidence="2">MFS transporter</fullName>
    </submittedName>
</protein>
<feature type="transmembrane region" description="Helical" evidence="1">
    <location>
        <begin position="45"/>
        <end position="65"/>
    </location>
</feature>
<feature type="transmembrane region" description="Helical" evidence="1">
    <location>
        <begin position="290"/>
        <end position="308"/>
    </location>
</feature>